<feature type="compositionally biased region" description="Pro residues" evidence="1">
    <location>
        <begin position="49"/>
        <end position="62"/>
    </location>
</feature>
<feature type="compositionally biased region" description="Polar residues" evidence="1">
    <location>
        <begin position="20"/>
        <end position="29"/>
    </location>
</feature>
<sequence>MDSPSRPETPPPPYRPASITPLTPFNTGEQPPPSPISIYHEDNSCLLQVPPPTYAPPRPNVPTPDGSSREPWRPTFTRLASPERHRTRRVYPEIEPFRGVSPCRQKQPKASRDSLNAAIGLLIVVGVILAFYFGLRSID</sequence>
<dbReference type="Proteomes" id="UP000800094">
    <property type="component" value="Unassembled WGS sequence"/>
</dbReference>
<keyword evidence="2" id="KW-1133">Transmembrane helix</keyword>
<evidence type="ECO:0000313" key="3">
    <source>
        <dbReference type="EMBL" id="KAF2248034.1"/>
    </source>
</evidence>
<keyword evidence="2" id="KW-0812">Transmembrane</keyword>
<feature type="region of interest" description="Disordered" evidence="1">
    <location>
        <begin position="1"/>
        <end position="89"/>
    </location>
</feature>
<evidence type="ECO:0000256" key="2">
    <source>
        <dbReference type="SAM" id="Phobius"/>
    </source>
</evidence>
<reference evidence="3" key="1">
    <citation type="journal article" date="2020" name="Stud. Mycol.">
        <title>101 Dothideomycetes genomes: a test case for predicting lifestyles and emergence of pathogens.</title>
        <authorList>
            <person name="Haridas S."/>
            <person name="Albert R."/>
            <person name="Binder M."/>
            <person name="Bloem J."/>
            <person name="Labutti K."/>
            <person name="Salamov A."/>
            <person name="Andreopoulos B."/>
            <person name="Baker S."/>
            <person name="Barry K."/>
            <person name="Bills G."/>
            <person name="Bluhm B."/>
            <person name="Cannon C."/>
            <person name="Castanera R."/>
            <person name="Culley D."/>
            <person name="Daum C."/>
            <person name="Ezra D."/>
            <person name="Gonzalez J."/>
            <person name="Henrissat B."/>
            <person name="Kuo A."/>
            <person name="Liang C."/>
            <person name="Lipzen A."/>
            <person name="Lutzoni F."/>
            <person name="Magnuson J."/>
            <person name="Mondo S."/>
            <person name="Nolan M."/>
            <person name="Ohm R."/>
            <person name="Pangilinan J."/>
            <person name="Park H.-J."/>
            <person name="Ramirez L."/>
            <person name="Alfaro M."/>
            <person name="Sun H."/>
            <person name="Tritt A."/>
            <person name="Yoshinaga Y."/>
            <person name="Zwiers L.-H."/>
            <person name="Turgeon B."/>
            <person name="Goodwin S."/>
            <person name="Spatafora J."/>
            <person name="Crous P."/>
            <person name="Grigoriev I."/>
        </authorList>
    </citation>
    <scope>NUCLEOTIDE SEQUENCE</scope>
    <source>
        <strain evidence="3">CBS 122368</strain>
    </source>
</reference>
<keyword evidence="4" id="KW-1185">Reference proteome</keyword>
<dbReference type="EMBL" id="ML987196">
    <property type="protein sequence ID" value="KAF2248034.1"/>
    <property type="molecule type" value="Genomic_DNA"/>
</dbReference>
<evidence type="ECO:0000256" key="1">
    <source>
        <dbReference type="SAM" id="MobiDB-lite"/>
    </source>
</evidence>
<keyword evidence="2" id="KW-0472">Membrane</keyword>
<dbReference type="AlphaFoldDB" id="A0A6A6IBT6"/>
<dbReference type="RefSeq" id="XP_033683038.1">
    <property type="nucleotide sequence ID" value="XM_033829148.1"/>
</dbReference>
<dbReference type="GeneID" id="54582478"/>
<gene>
    <name evidence="3" type="ORF">BU26DRAFT_519811</name>
</gene>
<feature type="transmembrane region" description="Helical" evidence="2">
    <location>
        <begin position="114"/>
        <end position="135"/>
    </location>
</feature>
<accession>A0A6A6IBT6</accession>
<name>A0A6A6IBT6_9PLEO</name>
<organism evidence="3 4">
    <name type="scientific">Trematosphaeria pertusa</name>
    <dbReference type="NCBI Taxonomy" id="390896"/>
    <lineage>
        <taxon>Eukaryota</taxon>
        <taxon>Fungi</taxon>
        <taxon>Dikarya</taxon>
        <taxon>Ascomycota</taxon>
        <taxon>Pezizomycotina</taxon>
        <taxon>Dothideomycetes</taxon>
        <taxon>Pleosporomycetidae</taxon>
        <taxon>Pleosporales</taxon>
        <taxon>Massarineae</taxon>
        <taxon>Trematosphaeriaceae</taxon>
        <taxon>Trematosphaeria</taxon>
    </lineage>
</organism>
<proteinExistence type="predicted"/>
<evidence type="ECO:0000313" key="4">
    <source>
        <dbReference type="Proteomes" id="UP000800094"/>
    </source>
</evidence>
<protein>
    <submittedName>
        <fullName evidence="3">Uncharacterized protein</fullName>
    </submittedName>
</protein>